<gene>
    <name evidence="2" type="ORF">G2W53_021197</name>
</gene>
<evidence type="ECO:0000256" key="1">
    <source>
        <dbReference type="SAM" id="Coils"/>
    </source>
</evidence>
<keyword evidence="1" id="KW-0175">Coiled coil</keyword>
<evidence type="ECO:0000313" key="2">
    <source>
        <dbReference type="EMBL" id="KAF7823053.1"/>
    </source>
</evidence>
<reference evidence="2" key="1">
    <citation type="submission" date="2020-09" db="EMBL/GenBank/DDBJ databases">
        <title>Genome-Enabled Discovery of Anthraquinone Biosynthesis in Senna tora.</title>
        <authorList>
            <person name="Kang S.-H."/>
            <person name="Pandey R.P."/>
            <person name="Lee C.-M."/>
            <person name="Sim J.-S."/>
            <person name="Jeong J.-T."/>
            <person name="Choi B.-S."/>
            <person name="Jung M."/>
            <person name="Ginzburg D."/>
            <person name="Zhao K."/>
            <person name="Won S.Y."/>
            <person name="Oh T.-J."/>
            <person name="Yu Y."/>
            <person name="Kim N.-H."/>
            <person name="Lee O.R."/>
            <person name="Lee T.-H."/>
            <person name="Bashyal P."/>
            <person name="Kim T.-S."/>
            <person name="Lee W.-H."/>
            <person name="Kawkins C."/>
            <person name="Kim C.-K."/>
            <person name="Kim J.S."/>
            <person name="Ahn B.O."/>
            <person name="Rhee S.Y."/>
            <person name="Sohng J.K."/>
        </authorList>
    </citation>
    <scope>NUCLEOTIDE SEQUENCE</scope>
    <source>
        <tissue evidence="2">Leaf</tissue>
    </source>
</reference>
<evidence type="ECO:0000313" key="3">
    <source>
        <dbReference type="Proteomes" id="UP000634136"/>
    </source>
</evidence>
<dbReference type="EMBL" id="JAAIUW010000007">
    <property type="protein sequence ID" value="KAF7823053.1"/>
    <property type="molecule type" value="Genomic_DNA"/>
</dbReference>
<dbReference type="AlphaFoldDB" id="A0A834WJC3"/>
<sequence>MYGDRVHFSITCFTKFSLAAKGIDFCLPKGMVTETEQKTGHPLRSIVGNLNLETTSNFTTRRFFKNKLDKFESQILKKEEEEEEAEQIELM</sequence>
<organism evidence="2 3">
    <name type="scientific">Senna tora</name>
    <dbReference type="NCBI Taxonomy" id="362788"/>
    <lineage>
        <taxon>Eukaryota</taxon>
        <taxon>Viridiplantae</taxon>
        <taxon>Streptophyta</taxon>
        <taxon>Embryophyta</taxon>
        <taxon>Tracheophyta</taxon>
        <taxon>Spermatophyta</taxon>
        <taxon>Magnoliopsida</taxon>
        <taxon>eudicotyledons</taxon>
        <taxon>Gunneridae</taxon>
        <taxon>Pentapetalae</taxon>
        <taxon>rosids</taxon>
        <taxon>fabids</taxon>
        <taxon>Fabales</taxon>
        <taxon>Fabaceae</taxon>
        <taxon>Caesalpinioideae</taxon>
        <taxon>Cassia clade</taxon>
        <taxon>Senna</taxon>
    </lineage>
</organism>
<accession>A0A834WJC3</accession>
<dbReference type="Proteomes" id="UP000634136">
    <property type="component" value="Unassembled WGS sequence"/>
</dbReference>
<protein>
    <submittedName>
        <fullName evidence="2">Uncharacterized protein</fullName>
    </submittedName>
</protein>
<keyword evidence="3" id="KW-1185">Reference proteome</keyword>
<feature type="coiled-coil region" evidence="1">
    <location>
        <begin position="61"/>
        <end position="91"/>
    </location>
</feature>
<comment type="caution">
    <text evidence="2">The sequence shown here is derived from an EMBL/GenBank/DDBJ whole genome shotgun (WGS) entry which is preliminary data.</text>
</comment>
<proteinExistence type="predicted"/>
<name>A0A834WJC3_9FABA</name>